<proteinExistence type="predicted"/>
<feature type="signal peptide" evidence="2">
    <location>
        <begin position="1"/>
        <end position="21"/>
    </location>
</feature>
<evidence type="ECO:0000313" key="3">
    <source>
        <dbReference type="EMBL" id="GJT77273.1"/>
    </source>
</evidence>
<feature type="compositionally biased region" description="Basic and acidic residues" evidence="1">
    <location>
        <begin position="150"/>
        <end position="161"/>
    </location>
</feature>
<evidence type="ECO:0000313" key="4">
    <source>
        <dbReference type="Proteomes" id="UP001151760"/>
    </source>
</evidence>
<reference evidence="3" key="1">
    <citation type="journal article" date="2022" name="Int. J. Mol. Sci.">
        <title>Draft Genome of Tanacetum Coccineum: Genomic Comparison of Closely Related Tanacetum-Family Plants.</title>
        <authorList>
            <person name="Yamashiro T."/>
            <person name="Shiraishi A."/>
            <person name="Nakayama K."/>
            <person name="Satake H."/>
        </authorList>
    </citation>
    <scope>NUCLEOTIDE SEQUENCE</scope>
</reference>
<comment type="caution">
    <text evidence="3">The sequence shown here is derived from an EMBL/GenBank/DDBJ whole genome shotgun (WGS) entry which is preliminary data.</text>
</comment>
<reference evidence="3" key="2">
    <citation type="submission" date="2022-01" db="EMBL/GenBank/DDBJ databases">
        <authorList>
            <person name="Yamashiro T."/>
            <person name="Shiraishi A."/>
            <person name="Satake H."/>
            <person name="Nakayama K."/>
        </authorList>
    </citation>
    <scope>NUCLEOTIDE SEQUENCE</scope>
</reference>
<feature type="compositionally biased region" description="Polar residues" evidence="1">
    <location>
        <begin position="133"/>
        <end position="149"/>
    </location>
</feature>
<feature type="region of interest" description="Disordered" evidence="1">
    <location>
        <begin position="130"/>
        <end position="190"/>
    </location>
</feature>
<keyword evidence="4" id="KW-1185">Reference proteome</keyword>
<accession>A0ABQ5GR91</accession>
<feature type="chain" id="PRO_5047282687" evidence="2">
    <location>
        <begin position="22"/>
        <end position="205"/>
    </location>
</feature>
<protein>
    <submittedName>
        <fullName evidence="3">Uncharacterized protein</fullName>
    </submittedName>
</protein>
<sequence>MPTTLVQTMLPLMLLVKMISPNFMILGEALMSQMSHNLIWNISLVAKIERFLKTRRDSTKDQEELVAVSKNKSEKGLVAESFEESLSLEDEGITKVKAFMAIVKDEPVVGKSDARSGKRKETISSKDVVFTKGENSPSETSPNVTSYISDKTEQATEKESTVKYVKKKAQTKTPLIPDSSPEKKADSSTRQLLLTLMKEVKGLKE</sequence>
<keyword evidence="2" id="KW-0732">Signal</keyword>
<evidence type="ECO:0000256" key="1">
    <source>
        <dbReference type="SAM" id="MobiDB-lite"/>
    </source>
</evidence>
<organism evidence="3 4">
    <name type="scientific">Tanacetum coccineum</name>
    <dbReference type="NCBI Taxonomy" id="301880"/>
    <lineage>
        <taxon>Eukaryota</taxon>
        <taxon>Viridiplantae</taxon>
        <taxon>Streptophyta</taxon>
        <taxon>Embryophyta</taxon>
        <taxon>Tracheophyta</taxon>
        <taxon>Spermatophyta</taxon>
        <taxon>Magnoliopsida</taxon>
        <taxon>eudicotyledons</taxon>
        <taxon>Gunneridae</taxon>
        <taxon>Pentapetalae</taxon>
        <taxon>asterids</taxon>
        <taxon>campanulids</taxon>
        <taxon>Asterales</taxon>
        <taxon>Asteraceae</taxon>
        <taxon>Asteroideae</taxon>
        <taxon>Anthemideae</taxon>
        <taxon>Anthemidinae</taxon>
        <taxon>Tanacetum</taxon>
    </lineage>
</organism>
<evidence type="ECO:0000256" key="2">
    <source>
        <dbReference type="SAM" id="SignalP"/>
    </source>
</evidence>
<dbReference type="EMBL" id="BQNB010018698">
    <property type="protein sequence ID" value="GJT77273.1"/>
    <property type="molecule type" value="Genomic_DNA"/>
</dbReference>
<name>A0ABQ5GR91_9ASTR</name>
<gene>
    <name evidence="3" type="ORF">Tco_1043998</name>
</gene>
<dbReference type="Proteomes" id="UP001151760">
    <property type="component" value="Unassembled WGS sequence"/>
</dbReference>